<dbReference type="CDD" id="cd05529">
    <property type="entry name" value="Bromo_WDR9_I_like"/>
    <property type="match status" value="1"/>
</dbReference>
<dbReference type="PROSITE" id="PS50014">
    <property type="entry name" value="BROMODOMAIN_2"/>
    <property type="match status" value="1"/>
</dbReference>
<dbReference type="Gene3D" id="2.130.10.10">
    <property type="entry name" value="YVTN repeat-like/Quinoprotein amine dehydrogenase"/>
    <property type="match status" value="1"/>
</dbReference>
<evidence type="ECO:0000313" key="8">
    <source>
        <dbReference type="EMBL" id="MPC08558.1"/>
    </source>
</evidence>
<dbReference type="Pfam" id="PF00400">
    <property type="entry name" value="WD40"/>
    <property type="match status" value="3"/>
</dbReference>
<feature type="domain" description="Bromo" evidence="7">
    <location>
        <begin position="1045"/>
        <end position="1115"/>
    </location>
</feature>
<feature type="compositionally biased region" description="Low complexity" evidence="6">
    <location>
        <begin position="689"/>
        <end position="700"/>
    </location>
</feature>
<evidence type="ECO:0000259" key="7">
    <source>
        <dbReference type="PROSITE" id="PS50014"/>
    </source>
</evidence>
<dbReference type="Pfam" id="PF25313">
    <property type="entry name" value="BRWD_AD"/>
    <property type="match status" value="1"/>
</dbReference>
<dbReference type="InterPro" id="IPR052060">
    <property type="entry name" value="Bromo_WD_repeat"/>
</dbReference>
<dbReference type="PROSITE" id="PS50082">
    <property type="entry name" value="WD_REPEATS_2"/>
    <property type="match status" value="3"/>
</dbReference>
<dbReference type="PROSITE" id="PS50294">
    <property type="entry name" value="WD_REPEATS_REGION"/>
    <property type="match status" value="3"/>
</dbReference>
<feature type="region of interest" description="Disordered" evidence="6">
    <location>
        <begin position="420"/>
        <end position="480"/>
    </location>
</feature>
<keyword evidence="3 4" id="KW-0103">Bromodomain</keyword>
<evidence type="ECO:0000256" key="6">
    <source>
        <dbReference type="SAM" id="MobiDB-lite"/>
    </source>
</evidence>
<dbReference type="FunFam" id="1.20.920.10:FF:000066">
    <property type="entry name" value="Transcription initiation factor TFIID subunit 1"/>
    <property type="match status" value="1"/>
</dbReference>
<feature type="compositionally biased region" description="Polar residues" evidence="6">
    <location>
        <begin position="1159"/>
        <end position="1180"/>
    </location>
</feature>
<dbReference type="InterPro" id="IPR036322">
    <property type="entry name" value="WD40_repeat_dom_sf"/>
</dbReference>
<feature type="region of interest" description="Disordered" evidence="6">
    <location>
        <begin position="1142"/>
        <end position="1180"/>
    </location>
</feature>
<dbReference type="SMART" id="SM00320">
    <property type="entry name" value="WD40"/>
    <property type="match status" value="6"/>
</dbReference>
<dbReference type="SMART" id="SM00297">
    <property type="entry name" value="BROMO"/>
    <property type="match status" value="1"/>
</dbReference>
<feature type="region of interest" description="Disordered" evidence="6">
    <location>
        <begin position="1248"/>
        <end position="1350"/>
    </location>
</feature>
<evidence type="ECO:0000256" key="1">
    <source>
        <dbReference type="ARBA" id="ARBA00022574"/>
    </source>
</evidence>
<feature type="region of interest" description="Disordered" evidence="6">
    <location>
        <begin position="493"/>
        <end position="587"/>
    </location>
</feature>
<feature type="compositionally biased region" description="Basic residues" evidence="6">
    <location>
        <begin position="734"/>
        <end position="750"/>
    </location>
</feature>
<dbReference type="Pfam" id="PF00439">
    <property type="entry name" value="Bromodomain"/>
    <property type="match status" value="1"/>
</dbReference>
<evidence type="ECO:0000256" key="3">
    <source>
        <dbReference type="ARBA" id="ARBA00023117"/>
    </source>
</evidence>
<dbReference type="SUPFAM" id="SSF47370">
    <property type="entry name" value="Bromodomain"/>
    <property type="match status" value="1"/>
</dbReference>
<feature type="compositionally biased region" description="Basic and acidic residues" evidence="6">
    <location>
        <begin position="1144"/>
        <end position="1158"/>
    </location>
</feature>
<dbReference type="GO" id="GO:0005634">
    <property type="term" value="C:nucleus"/>
    <property type="evidence" value="ECO:0007669"/>
    <property type="project" value="TreeGrafter"/>
</dbReference>
<dbReference type="PANTHER" id="PTHR16266">
    <property type="entry name" value="WD REPEAT DOMAIN 9"/>
    <property type="match status" value="1"/>
</dbReference>
<dbReference type="Proteomes" id="UP000324222">
    <property type="component" value="Unassembled WGS sequence"/>
</dbReference>
<keyword evidence="9" id="KW-1185">Reference proteome</keyword>
<sequence>MNITNPNFQDEENKHLRSDHLARMVARLGPAMDQLVQLPHLSTSTLLGAGSQSLLRTQDDNEGVLVSTGGDGCVAFWTYVCRAGDVRFDSKPLKVNERVRPGNAQLICASFSQGGHFLALGGADHFVRVYQLGGEEGVQKLVESERHQDRVDSIQWCHRGLMFVSGSRDGTALIWRYESQHWRNITLNMLNTLPGDGPPMEDVRRLQVTMVGWNQNDEFVITASTDKRLRVWDSQTGELKQILRGHEDNAYVIEAHPHEARLLLTAAHDGQLIIWDVVTGELVWSFKNTIEGQGHGALFDAKWSPDGFSIAATDSHGHLILFSITNSERFKQIPKELFFHTDYRPLMRDANSHVLDEQTQMAPHLMPPPFLVNMDGDPYPPGYQRLVPGRESCREDQLIPNVLLNANGDQEVLDVALVDVESGGGPAPGPSSGPGPGPIPGPGPGPIPGPGPGPIPGPGPGSGSGTAHHGEGSVPLSSQRPSIDDMIQRLAQEQDQRIAHDRRSSESGEPQAGPSGVRERRESSTGGPRASGERRASSAGPTSDHSYAVATQHDPLSPRASRVGARRVGDVEGVRQSTGNWQRDPNMKWKKRVIVRCLKISEIKQSVETRMAIGEMEMQTFMEESKKKPEPVRSPQMHHHHHGQADRKKKKQKKQQQQTHSYSTRSVREAGQGTFVGHDSDDGEPVGASSSSGSSSCSEVVNEELQESSSSEEQSTDYSDWTAEAGVNLEPPKRTVHKQKKNPKKKQHRKASSDEDDDRAKDDDDDDDEDDDEDKAKVWNSPRVQRKRRPLQNLAEITGGLDEIPEEFRPPEWLTETFPKKAPYFPQMGDELIYFMQGHMLYVEAVMNRKLYTVDKRNLPWTRTTNKLRHQEFVKIIGVKYEIKPPRLCCLKLGILEVGTGRLTADSFTIKYHDMPDVLDFLVLKATYDVAANRLWQQGDRFRCIIDDAWWLGTVESQEPHLAEFQDSLFMCYRVLWDNGERERLSPWDMEPIDENMESVERGGSVVVKKEELEELLYTTQDEEWAGRDPDQECDRISHGLSQIMGLAIAEPFLVPVDLNVYSNYALMIEYPMDLTTIKSRLDNRFYRRINAVQFDVRYIATNTEKFNRKGSIIVRHARIVTELGGTCIDPTNLYRELQQNYHSPDHSDHSLEDHEGSTSRGISRNKGTTKSRGQTSQDNCSWQQMCKDLLRSIFEREDSMPFRPLSHQGGTLHVANGKWQVMSSTIYSMTLRLEAYFEDQIKSILSSHKSKGKRNPSKATPRPAKRKAAPPASKVSSGRAGPSQPSTSSVKASTALPSSDSTRRLPAPHAPPPPPSSKKGLGPSKTTSLSRVIGLSRPAVSCPKSTWGC</sequence>
<proteinExistence type="predicted"/>
<dbReference type="PRINTS" id="PR00503">
    <property type="entry name" value="BROMODOMAIN"/>
</dbReference>
<dbReference type="Gene3D" id="1.20.920.10">
    <property type="entry name" value="Bromodomain-like"/>
    <property type="match status" value="1"/>
</dbReference>
<dbReference type="GO" id="GO:0008360">
    <property type="term" value="P:regulation of cell shape"/>
    <property type="evidence" value="ECO:0007669"/>
    <property type="project" value="TreeGrafter"/>
</dbReference>
<feature type="compositionally biased region" description="Basic residues" evidence="6">
    <location>
        <begin position="636"/>
        <end position="654"/>
    </location>
</feature>
<protein>
    <submittedName>
        <fullName evidence="8">PH-interacting protein</fullName>
    </submittedName>
</protein>
<dbReference type="InterPro" id="IPR001680">
    <property type="entry name" value="WD40_rpt"/>
</dbReference>
<feature type="compositionally biased region" description="Polar residues" evidence="6">
    <location>
        <begin position="1284"/>
        <end position="1301"/>
    </location>
</feature>
<evidence type="ECO:0000313" key="9">
    <source>
        <dbReference type="Proteomes" id="UP000324222"/>
    </source>
</evidence>
<dbReference type="PANTHER" id="PTHR16266:SF17">
    <property type="entry name" value="BRWD3"/>
    <property type="match status" value="1"/>
</dbReference>
<dbReference type="OrthoDB" id="10265743at2759"/>
<feature type="compositionally biased region" description="Pro residues" evidence="6">
    <location>
        <begin position="427"/>
        <end position="459"/>
    </location>
</feature>
<evidence type="ECO:0000256" key="2">
    <source>
        <dbReference type="ARBA" id="ARBA00022737"/>
    </source>
</evidence>
<dbReference type="InterPro" id="IPR019775">
    <property type="entry name" value="WD40_repeat_CS"/>
</dbReference>
<dbReference type="PROSITE" id="PS00678">
    <property type="entry name" value="WD_REPEATS_1"/>
    <property type="match status" value="2"/>
</dbReference>
<dbReference type="EMBL" id="VSRR010000034">
    <property type="protein sequence ID" value="MPC08558.1"/>
    <property type="molecule type" value="Genomic_DNA"/>
</dbReference>
<dbReference type="InterPro" id="IPR001487">
    <property type="entry name" value="Bromodomain"/>
</dbReference>
<feature type="repeat" description="WD" evidence="5">
    <location>
        <begin position="144"/>
        <end position="179"/>
    </location>
</feature>
<feature type="repeat" description="WD" evidence="5">
    <location>
        <begin position="243"/>
        <end position="285"/>
    </location>
</feature>
<keyword evidence="2" id="KW-0677">Repeat</keyword>
<comment type="caution">
    <text evidence="8">The sequence shown here is derived from an EMBL/GenBank/DDBJ whole genome shotgun (WGS) entry which is preliminary data.</text>
</comment>
<dbReference type="InterPro" id="IPR057451">
    <property type="entry name" value="BRWD/PHIP_AD"/>
</dbReference>
<name>A0A5B7CH63_PORTR</name>
<gene>
    <name evidence="8" type="primary">Phip</name>
    <name evidence="8" type="ORF">E2C01_001147</name>
</gene>
<feature type="region of interest" description="Disordered" evidence="6">
    <location>
        <begin position="618"/>
        <end position="784"/>
    </location>
</feature>
<feature type="compositionally biased region" description="Basic and acidic residues" evidence="6">
    <location>
        <begin position="493"/>
        <end position="506"/>
    </location>
</feature>
<evidence type="ECO:0000256" key="5">
    <source>
        <dbReference type="PROSITE-ProRule" id="PRU00221"/>
    </source>
</evidence>
<accession>A0A5B7CH63</accession>
<dbReference type="GO" id="GO:0006357">
    <property type="term" value="P:regulation of transcription by RNA polymerase II"/>
    <property type="evidence" value="ECO:0007669"/>
    <property type="project" value="TreeGrafter"/>
</dbReference>
<dbReference type="SUPFAM" id="SSF50978">
    <property type="entry name" value="WD40 repeat-like"/>
    <property type="match status" value="1"/>
</dbReference>
<dbReference type="InterPro" id="IPR036427">
    <property type="entry name" value="Bromodomain-like_sf"/>
</dbReference>
<evidence type="ECO:0000256" key="4">
    <source>
        <dbReference type="PROSITE-ProRule" id="PRU00035"/>
    </source>
</evidence>
<keyword evidence="1 5" id="KW-0853">WD repeat</keyword>
<feature type="repeat" description="WD" evidence="5">
    <location>
        <begin position="208"/>
        <end position="242"/>
    </location>
</feature>
<feature type="compositionally biased region" description="Acidic residues" evidence="6">
    <location>
        <begin position="763"/>
        <end position="773"/>
    </location>
</feature>
<reference evidence="8 9" key="1">
    <citation type="submission" date="2019-05" db="EMBL/GenBank/DDBJ databases">
        <title>Another draft genome of Portunus trituberculatus and its Hox gene families provides insights of decapod evolution.</title>
        <authorList>
            <person name="Jeong J.-H."/>
            <person name="Song I."/>
            <person name="Kim S."/>
            <person name="Choi T."/>
            <person name="Kim D."/>
            <person name="Ryu S."/>
            <person name="Kim W."/>
        </authorList>
    </citation>
    <scope>NUCLEOTIDE SEQUENCE [LARGE SCALE GENOMIC DNA]</scope>
    <source>
        <tissue evidence="8">Muscle</tissue>
    </source>
</reference>
<dbReference type="InterPro" id="IPR015943">
    <property type="entry name" value="WD40/YVTN_repeat-like_dom_sf"/>
</dbReference>
<organism evidence="8 9">
    <name type="scientific">Portunus trituberculatus</name>
    <name type="common">Swimming crab</name>
    <name type="synonym">Neptunus trituberculatus</name>
    <dbReference type="NCBI Taxonomy" id="210409"/>
    <lineage>
        <taxon>Eukaryota</taxon>
        <taxon>Metazoa</taxon>
        <taxon>Ecdysozoa</taxon>
        <taxon>Arthropoda</taxon>
        <taxon>Crustacea</taxon>
        <taxon>Multicrustacea</taxon>
        <taxon>Malacostraca</taxon>
        <taxon>Eumalacostraca</taxon>
        <taxon>Eucarida</taxon>
        <taxon>Decapoda</taxon>
        <taxon>Pleocyemata</taxon>
        <taxon>Brachyura</taxon>
        <taxon>Eubrachyura</taxon>
        <taxon>Portunoidea</taxon>
        <taxon>Portunidae</taxon>
        <taxon>Portuninae</taxon>
        <taxon>Portunus</taxon>
    </lineage>
</organism>
<dbReference type="GO" id="GO:0007010">
    <property type="term" value="P:cytoskeleton organization"/>
    <property type="evidence" value="ECO:0007669"/>
    <property type="project" value="TreeGrafter"/>
</dbReference>